<keyword evidence="1" id="KW-0472">Membrane</keyword>
<dbReference type="Gene3D" id="2.60.40.10">
    <property type="entry name" value="Immunoglobulins"/>
    <property type="match status" value="1"/>
</dbReference>
<protein>
    <submittedName>
        <fullName evidence="2">RCG22619</fullName>
    </submittedName>
</protein>
<accession>A6KNK0</accession>
<sequence>MFRCYGYYVNSPQVWSEPSDLLEIHVSVSQHQDYTMENLIRMGVSVFILVILGILLFEAQHSQRRTQHAAGRESSTFFMVAETWG</sequence>
<keyword evidence="1" id="KW-1133">Transmembrane helix</keyword>
<dbReference type="Proteomes" id="UP000234681">
    <property type="component" value="Chromosome 1"/>
</dbReference>
<evidence type="ECO:0000256" key="1">
    <source>
        <dbReference type="SAM" id="Phobius"/>
    </source>
</evidence>
<evidence type="ECO:0000313" key="3">
    <source>
        <dbReference type="Proteomes" id="UP000234681"/>
    </source>
</evidence>
<name>A6KNK0_RAT</name>
<proteinExistence type="predicted"/>
<evidence type="ECO:0000313" key="2">
    <source>
        <dbReference type="EMBL" id="EDL75819.1"/>
    </source>
</evidence>
<feature type="transmembrane region" description="Helical" evidence="1">
    <location>
        <begin position="39"/>
        <end position="57"/>
    </location>
</feature>
<reference evidence="3" key="1">
    <citation type="submission" date="2005-09" db="EMBL/GenBank/DDBJ databases">
        <authorList>
            <person name="Mural R.J."/>
            <person name="Li P.W."/>
            <person name="Adams M.D."/>
            <person name="Amanatides P.G."/>
            <person name="Baden-Tillson H."/>
            <person name="Barnstead M."/>
            <person name="Chin S.H."/>
            <person name="Dew I."/>
            <person name="Evans C.A."/>
            <person name="Ferriera S."/>
            <person name="Flanigan M."/>
            <person name="Fosler C."/>
            <person name="Glodek A."/>
            <person name="Gu Z."/>
            <person name="Holt R.A."/>
            <person name="Jennings D."/>
            <person name="Kraft C.L."/>
            <person name="Lu F."/>
            <person name="Nguyen T."/>
            <person name="Nusskern D.R."/>
            <person name="Pfannkoch C.M."/>
            <person name="Sitter C."/>
            <person name="Sutton G.G."/>
            <person name="Venter J.C."/>
            <person name="Wang Z."/>
            <person name="Woodage T."/>
            <person name="Zheng X.H."/>
            <person name="Zhong F."/>
        </authorList>
    </citation>
    <scope>NUCLEOTIDE SEQUENCE [LARGE SCALE GENOMIC DNA]</scope>
    <source>
        <strain>BN</strain>
        <strain evidence="3">Sprague-Dawley</strain>
    </source>
</reference>
<organism evidence="2 3">
    <name type="scientific">Rattus norvegicus</name>
    <name type="common">Rat</name>
    <dbReference type="NCBI Taxonomy" id="10116"/>
    <lineage>
        <taxon>Eukaryota</taxon>
        <taxon>Metazoa</taxon>
        <taxon>Chordata</taxon>
        <taxon>Craniata</taxon>
        <taxon>Vertebrata</taxon>
        <taxon>Euteleostomi</taxon>
        <taxon>Mammalia</taxon>
        <taxon>Eutheria</taxon>
        <taxon>Euarchontoglires</taxon>
        <taxon>Glires</taxon>
        <taxon>Rodentia</taxon>
        <taxon>Myomorpha</taxon>
        <taxon>Muroidea</taxon>
        <taxon>Muridae</taxon>
        <taxon>Murinae</taxon>
        <taxon>Rattus</taxon>
    </lineage>
</organism>
<dbReference type="AlphaFoldDB" id="A6KNK0"/>
<gene>
    <name evidence="2" type="ORF">rCG_22619</name>
</gene>
<dbReference type="EMBL" id="CH474075">
    <property type="protein sequence ID" value="EDL75819.1"/>
    <property type="molecule type" value="Genomic_DNA"/>
</dbReference>
<dbReference type="InterPro" id="IPR013783">
    <property type="entry name" value="Ig-like_fold"/>
</dbReference>
<keyword evidence="1" id="KW-0812">Transmembrane</keyword>